<keyword evidence="4" id="KW-1185">Reference proteome</keyword>
<dbReference type="Proteomes" id="UP000305233">
    <property type="component" value="Unassembled WGS sequence"/>
</dbReference>
<proteinExistence type="predicted"/>
<organism evidence="3 4">
    <name type="scientific">Arthrobacter echini</name>
    <dbReference type="NCBI Taxonomy" id="1529066"/>
    <lineage>
        <taxon>Bacteria</taxon>
        <taxon>Bacillati</taxon>
        <taxon>Actinomycetota</taxon>
        <taxon>Actinomycetes</taxon>
        <taxon>Micrococcales</taxon>
        <taxon>Micrococcaceae</taxon>
        <taxon>Arthrobacter</taxon>
    </lineage>
</organism>
<feature type="compositionally biased region" description="Low complexity" evidence="1">
    <location>
        <begin position="1564"/>
        <end position="1582"/>
    </location>
</feature>
<dbReference type="OrthoDB" id="4524286at2"/>
<protein>
    <submittedName>
        <fullName evidence="3">Conjugal transfer protein TraA</fullName>
    </submittedName>
</protein>
<dbReference type="EMBL" id="SSWH01000010">
    <property type="protein sequence ID" value="THJ65628.1"/>
    <property type="molecule type" value="Genomic_DNA"/>
</dbReference>
<gene>
    <name evidence="3" type="ORF">E8P82_11695</name>
</gene>
<dbReference type="CDD" id="cd18809">
    <property type="entry name" value="SF1_C_RecD"/>
    <property type="match status" value="1"/>
</dbReference>
<evidence type="ECO:0000313" key="3">
    <source>
        <dbReference type="EMBL" id="THJ65628.1"/>
    </source>
</evidence>
<evidence type="ECO:0000313" key="4">
    <source>
        <dbReference type="Proteomes" id="UP000305233"/>
    </source>
</evidence>
<accession>A0A4S5E2K7</accession>
<feature type="region of interest" description="Disordered" evidence="1">
    <location>
        <begin position="1509"/>
        <end position="1597"/>
    </location>
</feature>
<dbReference type="InterPro" id="IPR027417">
    <property type="entry name" value="P-loop_NTPase"/>
</dbReference>
<feature type="region of interest" description="Disordered" evidence="1">
    <location>
        <begin position="1418"/>
        <end position="1439"/>
    </location>
</feature>
<dbReference type="Pfam" id="PF13604">
    <property type="entry name" value="AAA_30"/>
    <property type="match status" value="1"/>
</dbReference>
<comment type="caution">
    <text evidence="3">The sequence shown here is derived from an EMBL/GenBank/DDBJ whole genome shotgun (WGS) entry which is preliminary data.</text>
</comment>
<dbReference type="SUPFAM" id="SSF55464">
    <property type="entry name" value="Origin of replication-binding domain, RBD-like"/>
    <property type="match status" value="1"/>
</dbReference>
<feature type="domain" description="TrwC relaxase" evidence="2">
    <location>
        <begin position="24"/>
        <end position="420"/>
    </location>
</feature>
<feature type="compositionally biased region" description="Basic and acidic residues" evidence="1">
    <location>
        <begin position="1584"/>
        <end position="1597"/>
    </location>
</feature>
<name>A0A4S5E2K7_9MICC</name>
<reference evidence="3 4" key="1">
    <citation type="submission" date="2019-04" db="EMBL/GenBank/DDBJ databases">
        <authorList>
            <person name="Liu Q."/>
            <person name="Xin Y.-H."/>
        </authorList>
    </citation>
    <scope>NUCLEOTIDE SEQUENCE [LARGE SCALE GENOMIC DNA]</scope>
    <source>
        <strain evidence="3 4">AM23</strain>
    </source>
</reference>
<dbReference type="Pfam" id="PF08751">
    <property type="entry name" value="TrwC"/>
    <property type="match status" value="1"/>
</dbReference>
<dbReference type="SUPFAM" id="SSF52540">
    <property type="entry name" value="P-loop containing nucleoside triphosphate hydrolases"/>
    <property type="match status" value="2"/>
</dbReference>
<dbReference type="NCBIfam" id="NF041492">
    <property type="entry name" value="MobF"/>
    <property type="match status" value="1"/>
</dbReference>
<evidence type="ECO:0000259" key="2">
    <source>
        <dbReference type="Pfam" id="PF08751"/>
    </source>
</evidence>
<dbReference type="Gene3D" id="3.40.50.300">
    <property type="entry name" value="P-loop containing nucleotide triphosphate hydrolases"/>
    <property type="match status" value="2"/>
</dbReference>
<dbReference type="InterPro" id="IPR014862">
    <property type="entry name" value="TrwC"/>
</dbReference>
<sequence length="1597" mass="171579">MNEVDRAPILRENEPVMTVHKLSAGDGYAYYTSEVASADELRAGDRELGDYYTVEGMPPGQWVGHSEQLLSVSGEVSEAQMKALFGEGLHPEAASILAAGGTTAQIKLGQKYHQYGAANTEMTRRIDEEVARFRRTSGPAWSGPENAEKVLPTEVMHEIRFRVGGELFRESHGRNARSNEELARYVTAQTTPSKQTVAGYDLVFSPAKSVSLLCALGGDEARKAIETAHNEAIAETITFLEKNATYTRRGKNGVRQIDVDGGLVATQFRHYDSRAGDPQLHDHVVIANKVRGVDGKWSSLDGRTLYKMNVAASETYNAKVIEKVCASLGVSTVARTAGGGEPIYEVAGIDLDTIHRASSRRSDIAGTIGRLEAEFADKHGYAPSDKQKIALAQQATLETRPEKKSARRLSELVEGWQQDYSSSTNMPVGPDLLEHVRNASTGTAVGTLVNDLDVHEHARLVVHELAAKRAVWGRNHVIAQTRRHLKEAFPGQTITDETVENVTREATRTHSLQVTPDTITPKLAEFLRADGTSQFQQADVALFTSQEVLNAEHRVLAAGQRIVIPAVAAERFDTLLSQHVEATAASGGPVLSQGQIDLARAFATDEKLLTLGIGPAGAGKTTSLSLAADAVRDSGGKVIGLAPTAAAAAVMSKDIGADATTIDAFLISHRNQQGQQNTTAKDGHDNGGSAFALGAGDVIIVDEAGMVTTPKLAEVVAVAARNGAVVRAIGDDRQLGAIGSGGALRLLNNEVGAVRLEEVHRFHTDGEADASLALREPATVGADTPFQWYLENNRVTAGTTEAMTQDAFTAWMTDTAAGKTSLMIATDNATVTDLNARAQAARIATGDLTDGAGPITEVTPSVVLRDGLRAYPGDTVVTRRNDRTLQLNQGKDFVKNNDVWTVEQVTANPTTDHAAAQPETQDRQRITLRHSGHRGRITVDADYLNEHGQLGYAATVHRAQGATVDTAHAILDERTDRAGVYVAATRGRETNKLYVALGDDNDQTVTRDSVLASITASHDRTLSAHETVRAEAVRTGDVATLAGVYNEVEAAAWTAKTRGIAQDVMGPEAAAAFTSHESWGAVATHLRRAKNEGLDASTVLAQAYRERGFAGADDATAVLAFRVENRIDTAQQIRANTGQRPLGALTDDHLDRLAQQAEKHAEGAAAGQFRRTPGEIPMDTEWAARPFALLHTSRLTETRDNVVERLQSLDPTASLSAATRKEQWMVKTMILELERRQDLSPTQIAIERTARGEDPRSAHQVTIVEAIRQERHLREAGIPSTSTPASTDRIRITTDTSTGGFGRSTISEDIAPSVLLQDARVPVEYRDELDRLRAHLGQRVAVRGAQLAEEQPAWAAALGPVPAKESKAAEWHGIAAETEAYRNRYNIGTHETAMIPKQYQDDPVAQRLVERATALHKHSALTQVPPRSAAQVQQSADEAAITDRMTANQAAARRAIGRLQAERAAASDPLPTSQQREARIVDAVQKEPVQPQGDEMSAAVARAIARHRAAAEGAAGGPSSVTKDQNQKETAASEKNSPAARRTDGRGGFSQRQTELIESRKAAAVEQQAHQAAASKNDAAVASRRADQAKKDGGRSL</sequence>
<evidence type="ECO:0000256" key="1">
    <source>
        <dbReference type="SAM" id="MobiDB-lite"/>
    </source>
</evidence>
<feature type="compositionally biased region" description="Polar residues" evidence="1">
    <location>
        <begin position="1519"/>
        <end position="1536"/>
    </location>
</feature>